<dbReference type="PANTHER" id="PTHR13312">
    <property type="entry name" value="HIV-INDUCED PROTEIN-7-LIKE PROTEASE"/>
    <property type="match status" value="1"/>
</dbReference>
<organism evidence="6 7">
    <name type="scientific">Chrysophaeum taylorii</name>
    <dbReference type="NCBI Taxonomy" id="2483200"/>
    <lineage>
        <taxon>Eukaryota</taxon>
        <taxon>Sar</taxon>
        <taxon>Stramenopiles</taxon>
        <taxon>Ochrophyta</taxon>
        <taxon>Pelagophyceae</taxon>
        <taxon>Pelagomonadales</taxon>
        <taxon>Pelagomonadaceae</taxon>
        <taxon>Chrysophaeum</taxon>
    </lineage>
</organism>
<dbReference type="GO" id="GO:0004843">
    <property type="term" value="F:cysteine-type deubiquitinase activity"/>
    <property type="evidence" value="ECO:0007669"/>
    <property type="project" value="UniProtKB-UniRule"/>
</dbReference>
<evidence type="ECO:0000313" key="7">
    <source>
        <dbReference type="Proteomes" id="UP001230188"/>
    </source>
</evidence>
<evidence type="ECO:0000313" key="6">
    <source>
        <dbReference type="EMBL" id="KAJ8614055.1"/>
    </source>
</evidence>
<feature type="compositionally biased region" description="Polar residues" evidence="4">
    <location>
        <begin position="65"/>
        <end position="77"/>
    </location>
</feature>
<keyword evidence="7" id="KW-1185">Reference proteome</keyword>
<feature type="region of interest" description="Disordered" evidence="4">
    <location>
        <begin position="1"/>
        <end position="110"/>
    </location>
</feature>
<protein>
    <recommendedName>
        <fullName evidence="3">Ubiquitin thioesterase OTU</fullName>
        <ecNumber evidence="3">3.4.19.12</ecNumber>
    </recommendedName>
</protein>
<keyword evidence="3" id="KW-0833">Ubl conjugation pathway</keyword>
<comment type="function">
    <text evidence="3">Hydrolase that can remove conjugated ubiquitin from proteins and may therefore play an important regulatory role at the level of protein turnover by preventing degradation.</text>
</comment>
<dbReference type="GO" id="GO:0036503">
    <property type="term" value="P:ERAD pathway"/>
    <property type="evidence" value="ECO:0007669"/>
    <property type="project" value="TreeGrafter"/>
</dbReference>
<feature type="compositionally biased region" description="Low complexity" evidence="4">
    <location>
        <begin position="407"/>
        <end position="418"/>
    </location>
</feature>
<keyword evidence="3" id="KW-0788">Thiol protease</keyword>
<dbReference type="Proteomes" id="UP001230188">
    <property type="component" value="Unassembled WGS sequence"/>
</dbReference>
<accession>A0AAD7UNT6</accession>
<feature type="domain" description="OTU" evidence="5">
    <location>
        <begin position="221"/>
        <end position="362"/>
    </location>
</feature>
<keyword evidence="2 3" id="KW-0378">Hydrolase</keyword>
<gene>
    <name evidence="6" type="ORF">CTAYLR_005850</name>
</gene>
<evidence type="ECO:0000256" key="4">
    <source>
        <dbReference type="SAM" id="MobiDB-lite"/>
    </source>
</evidence>
<evidence type="ECO:0000256" key="1">
    <source>
        <dbReference type="ARBA" id="ARBA00000707"/>
    </source>
</evidence>
<dbReference type="EC" id="3.4.19.12" evidence="3"/>
<dbReference type="GO" id="GO:0030968">
    <property type="term" value="P:endoplasmic reticulum unfolded protein response"/>
    <property type="evidence" value="ECO:0007669"/>
    <property type="project" value="TreeGrafter"/>
</dbReference>
<keyword evidence="3" id="KW-0963">Cytoplasm</keyword>
<dbReference type="GO" id="GO:0005634">
    <property type="term" value="C:nucleus"/>
    <property type="evidence" value="ECO:0007669"/>
    <property type="project" value="TreeGrafter"/>
</dbReference>
<keyword evidence="3" id="KW-0645">Protease</keyword>
<dbReference type="GO" id="GO:0016579">
    <property type="term" value="P:protein deubiquitination"/>
    <property type="evidence" value="ECO:0007669"/>
    <property type="project" value="TreeGrafter"/>
</dbReference>
<dbReference type="SUPFAM" id="SSF54001">
    <property type="entry name" value="Cysteine proteinases"/>
    <property type="match status" value="1"/>
</dbReference>
<dbReference type="CDD" id="cd22744">
    <property type="entry name" value="OTU"/>
    <property type="match status" value="1"/>
</dbReference>
<evidence type="ECO:0000256" key="3">
    <source>
        <dbReference type="RuleBase" id="RU367104"/>
    </source>
</evidence>
<dbReference type="GO" id="GO:0005829">
    <property type="term" value="C:cytosol"/>
    <property type="evidence" value="ECO:0007669"/>
    <property type="project" value="TreeGrafter"/>
</dbReference>
<evidence type="ECO:0000256" key="2">
    <source>
        <dbReference type="ARBA" id="ARBA00022801"/>
    </source>
</evidence>
<dbReference type="InterPro" id="IPR003323">
    <property type="entry name" value="OTU_dom"/>
</dbReference>
<comment type="caution">
    <text evidence="6">The sequence shown here is derived from an EMBL/GenBank/DDBJ whole genome shotgun (WGS) entry which is preliminary data.</text>
</comment>
<name>A0AAD7UNT6_9STRA</name>
<comment type="subcellular location">
    <subcellularLocation>
        <location evidence="3">Cytoplasm</location>
    </subcellularLocation>
</comment>
<feature type="region of interest" description="Disordered" evidence="4">
    <location>
        <begin position="362"/>
        <end position="418"/>
    </location>
</feature>
<dbReference type="InterPro" id="IPR038765">
    <property type="entry name" value="Papain-like_cys_pep_sf"/>
</dbReference>
<reference evidence="6" key="1">
    <citation type="submission" date="2023-01" db="EMBL/GenBank/DDBJ databases">
        <title>Metagenome sequencing of chrysophaentin producing Chrysophaeum taylorii.</title>
        <authorList>
            <person name="Davison J."/>
            <person name="Bewley C."/>
        </authorList>
    </citation>
    <scope>NUCLEOTIDE SEQUENCE</scope>
    <source>
        <strain evidence="6">NIES-1699</strain>
    </source>
</reference>
<dbReference type="EMBL" id="JAQMWT010000012">
    <property type="protein sequence ID" value="KAJ8614055.1"/>
    <property type="molecule type" value="Genomic_DNA"/>
</dbReference>
<proteinExistence type="predicted"/>
<comment type="catalytic activity">
    <reaction evidence="1 3">
        <text>Thiol-dependent hydrolysis of ester, thioester, amide, peptide and isopeptide bonds formed by the C-terminal Gly of ubiquitin (a 76-residue protein attached to proteins as an intracellular targeting signal).</text>
        <dbReference type="EC" id="3.4.19.12"/>
    </reaction>
</comment>
<dbReference type="Gene3D" id="3.90.70.80">
    <property type="match status" value="1"/>
</dbReference>
<dbReference type="AlphaFoldDB" id="A0AAD7UNT6"/>
<sequence length="418" mass="45996">MEQPRLRFGMHKASFSSSSSLVPRVLMRSPRSGSPAPRTPRPSDRPRWKQRLGPVPEKIEETPSGKRSLSPPATSATKRARPVDDSDSDSDDLKKVTPTTSSDGSGDEEHVHEAMRSIIVAAAPQVPAEKRAGFLDHYGDDWIEKSLAMNRADPIGFYRNFKSKLDSRFPSKKKVCDRCDGPHDANACPHFSKERDDHPDADRALPPMAADGGNAYLPGDARVVPQPGDGSCLFHSLGYGHERLFGRPLAASALRGLLMDWLLEHQETKIADTPVKDWVKWDSGCSVPAYAKRMRLFGWGGGIEMAAYAHKFGVDVHVYERVSGTRHPYKRISRFEKTPLESRHSLTVLYRGGVHYDAILPRSDPVDIDDSPPPRVRTPFRASSHLATAGGSPPAIRGAGIPPKTPSYPSSSKPSSTW</sequence>
<dbReference type="PROSITE" id="PS50802">
    <property type="entry name" value="OTU"/>
    <property type="match status" value="1"/>
</dbReference>
<evidence type="ECO:0000259" key="5">
    <source>
        <dbReference type="PROSITE" id="PS50802"/>
    </source>
</evidence>
<dbReference type="PANTHER" id="PTHR13312:SF0">
    <property type="entry name" value="UBIQUITIN THIOESTERASE OTU1"/>
    <property type="match status" value="1"/>
</dbReference>
<dbReference type="Pfam" id="PF02338">
    <property type="entry name" value="OTU"/>
    <property type="match status" value="1"/>
</dbReference>